<feature type="transmembrane region" description="Helical" evidence="1">
    <location>
        <begin position="49"/>
        <end position="69"/>
    </location>
</feature>
<feature type="transmembrane region" description="Helical" evidence="1">
    <location>
        <begin position="81"/>
        <end position="98"/>
    </location>
</feature>
<reference evidence="2 3" key="1">
    <citation type="journal article" date="2019" name="Int. J. Syst. Evol. Microbiol.">
        <title>The Global Catalogue of Microorganisms (GCM) 10K type strain sequencing project: providing services to taxonomists for standard genome sequencing and annotation.</title>
        <authorList>
            <consortium name="The Broad Institute Genomics Platform"/>
            <consortium name="The Broad Institute Genome Sequencing Center for Infectious Disease"/>
            <person name="Wu L."/>
            <person name="Ma J."/>
        </authorList>
    </citation>
    <scope>NUCLEOTIDE SEQUENCE [LARGE SCALE GENOMIC DNA]</scope>
    <source>
        <strain evidence="2 3">JCM 14323</strain>
    </source>
</reference>
<dbReference type="RefSeq" id="WP_157427441.1">
    <property type="nucleotide sequence ID" value="NZ_BAAANK010000006.1"/>
</dbReference>
<evidence type="ECO:0000313" key="3">
    <source>
        <dbReference type="Proteomes" id="UP001501746"/>
    </source>
</evidence>
<name>A0ABN2MVD8_9MICO</name>
<gene>
    <name evidence="2" type="ORF">GCM10009750_25160</name>
</gene>
<feature type="transmembrane region" description="Helical" evidence="1">
    <location>
        <begin position="21"/>
        <end position="43"/>
    </location>
</feature>
<comment type="caution">
    <text evidence="2">The sequence shown here is derived from an EMBL/GenBank/DDBJ whole genome shotgun (WGS) entry which is preliminary data.</text>
</comment>
<dbReference type="EMBL" id="BAAANK010000006">
    <property type="protein sequence ID" value="GAA1838467.1"/>
    <property type="molecule type" value="Genomic_DNA"/>
</dbReference>
<evidence type="ECO:0000256" key="1">
    <source>
        <dbReference type="SAM" id="Phobius"/>
    </source>
</evidence>
<sequence>MSTRRLTQQDIDPVSGVASAAITPLGALVAVAISVSFTVAHWSEVVSPLAAGAAIVLVVIAGAYATYATRPSRAPVTPERLWIVVVIGVGAAVAEYLSTIGNDRYIYDDFGPLVIGVLVVSLAPFCNWLSLLTAGVLASGVLAVLIAGAANPTWNEAPVASKMFVYVAPTLTASAAAAGYAWAIVQVTLEWQRTANRVVLARDTELRAGLARSGDHGRVAVLRREVLPFLASVLDQERVSVADAARARHLADALRATLKSEIASTWLGDLAGELVRQHGIAVLVADPDSAASKLNEGQRAALTALLSWLTGDGRAQVVHVDVAVVRPERGPLHGRVVVIEVLGRLGAEPPQRRVVERFASVARAVGMVAVSEVTVENVRVELRHEIS</sequence>
<feature type="transmembrane region" description="Helical" evidence="1">
    <location>
        <begin position="166"/>
        <end position="185"/>
    </location>
</feature>
<keyword evidence="1" id="KW-1133">Transmembrane helix</keyword>
<keyword evidence="1" id="KW-0812">Transmembrane</keyword>
<protein>
    <submittedName>
        <fullName evidence="2">Uncharacterized protein</fullName>
    </submittedName>
</protein>
<keyword evidence="3" id="KW-1185">Reference proteome</keyword>
<organism evidence="2 3">
    <name type="scientific">Agromyces salentinus</name>
    <dbReference type="NCBI Taxonomy" id="269421"/>
    <lineage>
        <taxon>Bacteria</taxon>
        <taxon>Bacillati</taxon>
        <taxon>Actinomycetota</taxon>
        <taxon>Actinomycetes</taxon>
        <taxon>Micrococcales</taxon>
        <taxon>Microbacteriaceae</taxon>
        <taxon>Agromyces</taxon>
    </lineage>
</organism>
<evidence type="ECO:0000313" key="2">
    <source>
        <dbReference type="EMBL" id="GAA1838467.1"/>
    </source>
</evidence>
<keyword evidence="1" id="KW-0472">Membrane</keyword>
<feature type="transmembrane region" description="Helical" evidence="1">
    <location>
        <begin position="136"/>
        <end position="154"/>
    </location>
</feature>
<dbReference type="Proteomes" id="UP001501746">
    <property type="component" value="Unassembled WGS sequence"/>
</dbReference>
<accession>A0ABN2MVD8</accession>
<proteinExistence type="predicted"/>